<dbReference type="PANTHER" id="PTHR44936:SF9">
    <property type="entry name" value="SENSOR PROTEIN CREC"/>
    <property type="match status" value="1"/>
</dbReference>
<dbReference type="SMART" id="SM00387">
    <property type="entry name" value="HATPase_c"/>
    <property type="match status" value="1"/>
</dbReference>
<gene>
    <name evidence="15" type="ORF">J2853_005257</name>
</gene>
<keyword evidence="13" id="KW-0472">Membrane</keyword>
<feature type="compositionally biased region" description="Polar residues" evidence="12">
    <location>
        <begin position="806"/>
        <end position="815"/>
    </location>
</feature>
<dbReference type="EC" id="2.7.13.3" evidence="3"/>
<dbReference type="Gene3D" id="6.10.340.10">
    <property type="match status" value="1"/>
</dbReference>
<dbReference type="PROSITE" id="PS50109">
    <property type="entry name" value="HIS_KIN"/>
    <property type="match status" value="1"/>
</dbReference>
<feature type="domain" description="Histidine kinase" evidence="14">
    <location>
        <begin position="577"/>
        <end position="683"/>
    </location>
</feature>
<evidence type="ECO:0000256" key="13">
    <source>
        <dbReference type="SAM" id="Phobius"/>
    </source>
</evidence>
<keyword evidence="7" id="KW-0547">Nucleotide-binding</keyword>
<sequence>MRTASPREVSGIDQALTTPEASREQDEDGATERKAPERRRGSRFALRNWRVRSRLVALVLIPTLAGVVLGGLRVVSSVSSAADYERAGEIADFAIYLSSLTHELALERDLSVRYIAEGRRTRTAMRNQQTIVNKAAEEVRARVDAVELISQGSSGGQRIQQEIAQVRSRLTELTSMRQVVANTQMLAQPALDMYSRAILDLHALHNEIGQGVTNDETLTSSVSAFAALTRAKEQASRERAALSVIIASQNFVGETFDVFVSARAQRDSELVTFRAEASVAQRQAYDDTVSGPKKDQAEQLRIRALLAPTVRPVPGTVAVSLLPRSQGDRWFSSTSDVIENMRDVQKSIGDSIRVRTKELQEAEQNSALIGGAVVTILLLLVLAITVLMAQSLVRPLRTLRTEALSIAGRRLPETVQKLREGGENAAPLEIAPIGVASDDEIGEVARAFDEVHREAIRLAGQEATLRSNVNAMFVNLSRRSQTLVERQLSLIESLEQGEQDEARLGSLFRLDHLATRMRRNSENLLVLAGQEPARRWSQPIPLIDVVRASLSEVENYERVNLQLSTGVSVVGTSVNDVVHLIAELVENAISFSPRETKVIVSSNRIDGGGVMISVSDLGIGVTAEELAQANWRLANPPVVDVSVSRRMGLFVVGRLALRHGIRVQLRQQDGGGLTAMVQLPENMLSAPANRQIPGGPGMQSGDWGGSMASMDRSPVMASPTSLDPAQQAFASFEAAQRSFDIGGQQQFNSFEAARPSFESGQYGQAPLGGPRSPQGPPSGTPSWANASQAEPGPWPNDPMRGGDSGIWSQTSNALNTPVRGADSDVWSSTSTNGGDSAGWSSTSMRGGDSTGWPSTGNSGMFERRGFEGADSTGPLPVVPDASPMEEAREEFLPIFAAVESDWFKKVEPVAPVQEPPEVVKETTRPQPLPQQRQQQPASAPESWSSPADVGWQAAQAASEPSLGGVTGSGLPKRVPKANLVPGTAAPDLSAASQPPMPRPVVSPEAVRNRLASFQQGVRQGRAAARGEAGDGQPYPDFGRNVEGN</sequence>
<dbReference type="SMART" id="SM00304">
    <property type="entry name" value="HAMP"/>
    <property type="match status" value="1"/>
</dbReference>
<keyword evidence="4" id="KW-0597">Phosphoprotein</keyword>
<dbReference type="SUPFAM" id="SSF55874">
    <property type="entry name" value="ATPase domain of HSP90 chaperone/DNA topoisomerase II/histidine kinase"/>
    <property type="match status" value="1"/>
</dbReference>
<accession>A0ABT9QH16</accession>
<feature type="compositionally biased region" description="Polar residues" evidence="12">
    <location>
        <begin position="825"/>
        <end position="844"/>
    </location>
</feature>
<feature type="region of interest" description="Disordered" evidence="12">
    <location>
        <begin position="758"/>
        <end position="881"/>
    </location>
</feature>
<evidence type="ECO:0000313" key="15">
    <source>
        <dbReference type="EMBL" id="MDP9846046.1"/>
    </source>
</evidence>
<name>A0ABT9QH16_9ACTN</name>
<feature type="region of interest" description="Disordered" evidence="12">
    <location>
        <begin position="1"/>
        <end position="39"/>
    </location>
</feature>
<dbReference type="InterPro" id="IPR050980">
    <property type="entry name" value="2C_sensor_his_kinase"/>
</dbReference>
<evidence type="ECO:0000256" key="12">
    <source>
        <dbReference type="SAM" id="MobiDB-lite"/>
    </source>
</evidence>
<keyword evidence="5" id="KW-0808">Transferase</keyword>
<keyword evidence="10 13" id="KW-1133">Transmembrane helix</keyword>
<feature type="region of interest" description="Disordered" evidence="12">
    <location>
        <begin position="908"/>
        <end position="1044"/>
    </location>
</feature>
<dbReference type="RefSeq" id="WP_307562178.1">
    <property type="nucleotide sequence ID" value="NZ_JAUSQU010000001.1"/>
</dbReference>
<evidence type="ECO:0000259" key="14">
    <source>
        <dbReference type="PROSITE" id="PS50109"/>
    </source>
</evidence>
<proteinExistence type="predicted"/>
<dbReference type="InterPro" id="IPR003660">
    <property type="entry name" value="HAMP_dom"/>
</dbReference>
<evidence type="ECO:0000256" key="8">
    <source>
        <dbReference type="ARBA" id="ARBA00022777"/>
    </source>
</evidence>
<keyword evidence="9" id="KW-0067">ATP-binding</keyword>
<comment type="caution">
    <text evidence="15">The sequence shown here is derived from an EMBL/GenBank/DDBJ whole genome shotgun (WGS) entry which is preliminary data.</text>
</comment>
<dbReference type="PANTHER" id="PTHR44936">
    <property type="entry name" value="SENSOR PROTEIN CREC"/>
    <property type="match status" value="1"/>
</dbReference>
<feature type="compositionally biased region" description="Low complexity" evidence="12">
    <location>
        <begin position="1014"/>
        <end position="1032"/>
    </location>
</feature>
<protein>
    <recommendedName>
        <fullName evidence="3">histidine kinase</fullName>
        <ecNumber evidence="3">2.7.13.3</ecNumber>
    </recommendedName>
</protein>
<evidence type="ECO:0000256" key="4">
    <source>
        <dbReference type="ARBA" id="ARBA00022553"/>
    </source>
</evidence>
<dbReference type="Gene3D" id="3.30.565.10">
    <property type="entry name" value="Histidine kinase-like ATPase, C-terminal domain"/>
    <property type="match status" value="1"/>
</dbReference>
<comment type="catalytic activity">
    <reaction evidence="1">
        <text>ATP + protein L-histidine = ADP + protein N-phospho-L-histidine.</text>
        <dbReference type="EC" id="2.7.13.3"/>
    </reaction>
</comment>
<evidence type="ECO:0000256" key="9">
    <source>
        <dbReference type="ARBA" id="ARBA00022840"/>
    </source>
</evidence>
<feature type="compositionally biased region" description="Basic and acidic residues" evidence="12">
    <location>
        <begin position="30"/>
        <end position="39"/>
    </location>
</feature>
<evidence type="ECO:0000256" key="7">
    <source>
        <dbReference type="ARBA" id="ARBA00022741"/>
    </source>
</evidence>
<feature type="transmembrane region" description="Helical" evidence="13">
    <location>
        <begin position="367"/>
        <end position="389"/>
    </location>
</feature>
<dbReference type="EMBL" id="JAUSQU010000001">
    <property type="protein sequence ID" value="MDP9846046.1"/>
    <property type="molecule type" value="Genomic_DNA"/>
</dbReference>
<reference evidence="15 16" key="1">
    <citation type="submission" date="2023-07" db="EMBL/GenBank/DDBJ databases">
        <title>Sequencing the genomes of 1000 actinobacteria strains.</title>
        <authorList>
            <person name="Klenk H.-P."/>
        </authorList>
    </citation>
    <scope>NUCLEOTIDE SEQUENCE [LARGE SCALE GENOMIC DNA]</scope>
    <source>
        <strain evidence="15 16">DSM 46740</strain>
    </source>
</reference>
<evidence type="ECO:0000256" key="2">
    <source>
        <dbReference type="ARBA" id="ARBA00004370"/>
    </source>
</evidence>
<evidence type="ECO:0000256" key="11">
    <source>
        <dbReference type="ARBA" id="ARBA00023012"/>
    </source>
</evidence>
<feature type="transmembrane region" description="Helical" evidence="13">
    <location>
        <begin position="55"/>
        <end position="75"/>
    </location>
</feature>
<keyword evidence="11" id="KW-0902">Two-component regulatory system</keyword>
<organism evidence="15 16">
    <name type="scientific">Streptosporangium lutulentum</name>
    <dbReference type="NCBI Taxonomy" id="1461250"/>
    <lineage>
        <taxon>Bacteria</taxon>
        <taxon>Bacillati</taxon>
        <taxon>Actinomycetota</taxon>
        <taxon>Actinomycetes</taxon>
        <taxon>Streptosporangiales</taxon>
        <taxon>Streptosporangiaceae</taxon>
        <taxon>Streptosporangium</taxon>
    </lineage>
</organism>
<evidence type="ECO:0000256" key="5">
    <source>
        <dbReference type="ARBA" id="ARBA00022679"/>
    </source>
</evidence>
<keyword evidence="6 13" id="KW-0812">Transmembrane</keyword>
<dbReference type="InterPro" id="IPR005467">
    <property type="entry name" value="His_kinase_dom"/>
</dbReference>
<evidence type="ECO:0000256" key="3">
    <source>
        <dbReference type="ARBA" id="ARBA00012438"/>
    </source>
</evidence>
<keyword evidence="16" id="KW-1185">Reference proteome</keyword>
<dbReference type="InterPro" id="IPR036890">
    <property type="entry name" value="HATPase_C_sf"/>
</dbReference>
<evidence type="ECO:0000256" key="6">
    <source>
        <dbReference type="ARBA" id="ARBA00022692"/>
    </source>
</evidence>
<keyword evidence="8 15" id="KW-0418">Kinase</keyword>
<feature type="compositionally biased region" description="Low complexity" evidence="12">
    <location>
        <begin position="929"/>
        <end position="947"/>
    </location>
</feature>
<dbReference type="Pfam" id="PF02518">
    <property type="entry name" value="HATPase_c"/>
    <property type="match status" value="1"/>
</dbReference>
<evidence type="ECO:0000313" key="16">
    <source>
        <dbReference type="Proteomes" id="UP001225356"/>
    </source>
</evidence>
<evidence type="ECO:0000256" key="10">
    <source>
        <dbReference type="ARBA" id="ARBA00022989"/>
    </source>
</evidence>
<dbReference type="InterPro" id="IPR003594">
    <property type="entry name" value="HATPase_dom"/>
</dbReference>
<evidence type="ECO:0000256" key="1">
    <source>
        <dbReference type="ARBA" id="ARBA00000085"/>
    </source>
</evidence>
<dbReference type="Proteomes" id="UP001225356">
    <property type="component" value="Unassembled WGS sequence"/>
</dbReference>
<dbReference type="GO" id="GO:0016301">
    <property type="term" value="F:kinase activity"/>
    <property type="evidence" value="ECO:0007669"/>
    <property type="project" value="UniProtKB-KW"/>
</dbReference>
<comment type="subcellular location">
    <subcellularLocation>
        <location evidence="2">Membrane</location>
    </subcellularLocation>
</comment>
<dbReference type="CDD" id="cd06225">
    <property type="entry name" value="HAMP"/>
    <property type="match status" value="1"/>
</dbReference>
<dbReference type="InterPro" id="IPR013587">
    <property type="entry name" value="Nitrate/nitrite_sensing"/>
</dbReference>
<dbReference type="Pfam" id="PF08376">
    <property type="entry name" value="NIT"/>
    <property type="match status" value="1"/>
</dbReference>